<dbReference type="Proteomes" id="UP000324222">
    <property type="component" value="Unassembled WGS sequence"/>
</dbReference>
<feature type="region of interest" description="Disordered" evidence="1">
    <location>
        <begin position="115"/>
        <end position="142"/>
    </location>
</feature>
<evidence type="ECO:0000313" key="3">
    <source>
        <dbReference type="Proteomes" id="UP000324222"/>
    </source>
</evidence>
<proteinExistence type="predicted"/>
<evidence type="ECO:0000313" key="2">
    <source>
        <dbReference type="EMBL" id="MPC68812.1"/>
    </source>
</evidence>
<protein>
    <submittedName>
        <fullName evidence="2">Uncharacterized protein</fullName>
    </submittedName>
</protein>
<comment type="caution">
    <text evidence="2">The sequence shown here is derived from an EMBL/GenBank/DDBJ whole genome shotgun (WGS) entry which is preliminary data.</text>
</comment>
<evidence type="ECO:0000256" key="1">
    <source>
        <dbReference type="SAM" id="MobiDB-lite"/>
    </source>
</evidence>
<feature type="compositionally biased region" description="Basic residues" evidence="1">
    <location>
        <begin position="122"/>
        <end position="142"/>
    </location>
</feature>
<sequence>MDVTASFFPLRCESRLVHTTGCLTRTRTRFMNARHTDTIIVTDSTFPNAPMFASPLFNCPCKTKPALTVANSSSLSRSLPDHPSCSTHREKDITRTGWMRTEQGGHQLELAALGAAAERPGMPRRGRPRLFGFRPKKSRKVD</sequence>
<keyword evidence="3" id="KW-1185">Reference proteome</keyword>
<dbReference type="EMBL" id="VSRR010028420">
    <property type="protein sequence ID" value="MPC68812.1"/>
    <property type="molecule type" value="Genomic_DNA"/>
</dbReference>
<organism evidence="2 3">
    <name type="scientific">Portunus trituberculatus</name>
    <name type="common">Swimming crab</name>
    <name type="synonym">Neptunus trituberculatus</name>
    <dbReference type="NCBI Taxonomy" id="210409"/>
    <lineage>
        <taxon>Eukaryota</taxon>
        <taxon>Metazoa</taxon>
        <taxon>Ecdysozoa</taxon>
        <taxon>Arthropoda</taxon>
        <taxon>Crustacea</taxon>
        <taxon>Multicrustacea</taxon>
        <taxon>Malacostraca</taxon>
        <taxon>Eumalacostraca</taxon>
        <taxon>Eucarida</taxon>
        <taxon>Decapoda</taxon>
        <taxon>Pleocyemata</taxon>
        <taxon>Brachyura</taxon>
        <taxon>Eubrachyura</taxon>
        <taxon>Portunoidea</taxon>
        <taxon>Portunidae</taxon>
        <taxon>Portuninae</taxon>
        <taxon>Portunus</taxon>
    </lineage>
</organism>
<accession>A0A5B7HCL8</accession>
<gene>
    <name evidence="2" type="ORF">E2C01_063022</name>
</gene>
<feature type="region of interest" description="Disordered" evidence="1">
    <location>
        <begin position="73"/>
        <end position="92"/>
    </location>
</feature>
<reference evidence="2 3" key="1">
    <citation type="submission" date="2019-05" db="EMBL/GenBank/DDBJ databases">
        <title>Another draft genome of Portunus trituberculatus and its Hox gene families provides insights of decapod evolution.</title>
        <authorList>
            <person name="Jeong J.-H."/>
            <person name="Song I."/>
            <person name="Kim S."/>
            <person name="Choi T."/>
            <person name="Kim D."/>
            <person name="Ryu S."/>
            <person name="Kim W."/>
        </authorList>
    </citation>
    <scope>NUCLEOTIDE SEQUENCE [LARGE SCALE GENOMIC DNA]</scope>
    <source>
        <tissue evidence="2">Muscle</tissue>
    </source>
</reference>
<name>A0A5B7HCL8_PORTR</name>
<dbReference type="AlphaFoldDB" id="A0A5B7HCL8"/>